<evidence type="ECO:0000256" key="1">
    <source>
        <dbReference type="SAM" id="Coils"/>
    </source>
</evidence>
<dbReference type="PATRIC" id="fig|658445.3.peg.614"/>
<feature type="coiled-coil region" evidence="1">
    <location>
        <begin position="56"/>
        <end position="112"/>
    </location>
</feature>
<keyword evidence="2" id="KW-0812">Transmembrane</keyword>
<organism evidence="3 4">
    <name type="scientific">Photobacterium gaetbulicola Gung47</name>
    <dbReference type="NCBI Taxonomy" id="658445"/>
    <lineage>
        <taxon>Bacteria</taxon>
        <taxon>Pseudomonadati</taxon>
        <taxon>Pseudomonadota</taxon>
        <taxon>Gammaproteobacteria</taxon>
        <taxon>Vibrionales</taxon>
        <taxon>Vibrionaceae</taxon>
        <taxon>Photobacterium</taxon>
    </lineage>
</organism>
<keyword evidence="2" id="KW-0472">Membrane</keyword>
<dbReference type="KEGG" id="pgb:H744_1c0565"/>
<dbReference type="STRING" id="658445.H744_1c0565"/>
<dbReference type="EMBL" id="CP005973">
    <property type="protein sequence ID" value="AJR05590.1"/>
    <property type="molecule type" value="Genomic_DNA"/>
</dbReference>
<dbReference type="HOGENOM" id="CLU_1213900_0_0_6"/>
<reference evidence="3 4" key="1">
    <citation type="submission" date="2013-05" db="EMBL/GenBank/DDBJ databases">
        <title>Complete genome sequence of the lipase-producing bacterium Photobacterium gaetbulicola Gung47.</title>
        <authorList>
            <person name="Kim Y.-O."/>
        </authorList>
    </citation>
    <scope>NUCLEOTIDE SEQUENCE [LARGE SCALE GENOMIC DNA]</scope>
    <source>
        <strain evidence="3 4">Gung47</strain>
    </source>
</reference>
<accession>A0A0C5WRJ2</accession>
<feature type="transmembrane region" description="Helical" evidence="2">
    <location>
        <begin position="24"/>
        <end position="45"/>
    </location>
</feature>
<evidence type="ECO:0000313" key="4">
    <source>
        <dbReference type="Proteomes" id="UP000032303"/>
    </source>
</evidence>
<keyword evidence="2" id="KW-1133">Transmembrane helix</keyword>
<gene>
    <name evidence="3" type="ORF">H744_1c0565</name>
</gene>
<evidence type="ECO:0008006" key="5">
    <source>
        <dbReference type="Google" id="ProtNLM"/>
    </source>
</evidence>
<proteinExistence type="predicted"/>
<keyword evidence="4" id="KW-1185">Reference proteome</keyword>
<protein>
    <recommendedName>
        <fullName evidence="5">Chromosome segregation ATPase</fullName>
    </recommendedName>
</protein>
<keyword evidence="1" id="KW-0175">Coiled coil</keyword>
<evidence type="ECO:0000313" key="3">
    <source>
        <dbReference type="EMBL" id="AJR05590.1"/>
    </source>
</evidence>
<sequence length="242" mass="27317">MAYKAVVLLSEGKNSRTYGYCDMASWKLSLVAGLVIGGLLTTAVWHRSPRPTQAEFEQLQNQNQQLVAEKSAIKREFEDYQTQSALDIEQVRAELEASQQVIELQKAEFEKQITALTSQQKKLTVTKKKLDTQVVKLTSTAEQQKAVLDNSKALYQQQLLLQKQIIAAKADVKKAEQVAAEFKQACDEFKSGTSWNWVSQADCDKYEARLKVVEGEQAQLAALEQELDVLNQRIEIEIPRPN</sequence>
<name>A0A0C5WRJ2_9GAMM</name>
<dbReference type="AlphaFoldDB" id="A0A0C5WRJ2"/>
<dbReference type="Proteomes" id="UP000032303">
    <property type="component" value="Chromosome 1"/>
</dbReference>
<evidence type="ECO:0000256" key="2">
    <source>
        <dbReference type="SAM" id="Phobius"/>
    </source>
</evidence>